<dbReference type="CDD" id="cd02440">
    <property type="entry name" value="AdoMet_MTases"/>
    <property type="match status" value="1"/>
</dbReference>
<keyword evidence="4" id="KW-1185">Reference proteome</keyword>
<evidence type="ECO:0000313" key="3">
    <source>
        <dbReference type="EMBL" id="RYV51193.1"/>
    </source>
</evidence>
<dbReference type="Gene3D" id="3.40.50.150">
    <property type="entry name" value="Vaccinia Virus protein VP39"/>
    <property type="match status" value="1"/>
</dbReference>
<evidence type="ECO:0000256" key="1">
    <source>
        <dbReference type="SAM" id="MobiDB-lite"/>
    </source>
</evidence>
<proteinExistence type="predicted"/>
<feature type="domain" description="Methyltransferase" evidence="2">
    <location>
        <begin position="55"/>
        <end position="151"/>
    </location>
</feature>
<feature type="compositionally biased region" description="Basic residues" evidence="1">
    <location>
        <begin position="1"/>
        <end position="11"/>
    </location>
</feature>
<keyword evidence="3" id="KW-0489">Methyltransferase</keyword>
<evidence type="ECO:0000259" key="2">
    <source>
        <dbReference type="Pfam" id="PF13649"/>
    </source>
</evidence>
<protein>
    <submittedName>
        <fullName evidence="3">Class I SAM-dependent methyltransferase</fullName>
    </submittedName>
</protein>
<name>A0A4Q5N1P1_9MICO</name>
<feature type="region of interest" description="Disordered" evidence="1">
    <location>
        <begin position="1"/>
        <end position="20"/>
    </location>
</feature>
<dbReference type="InterPro" id="IPR029063">
    <property type="entry name" value="SAM-dependent_MTases_sf"/>
</dbReference>
<dbReference type="InterPro" id="IPR041698">
    <property type="entry name" value="Methyltransf_25"/>
</dbReference>
<dbReference type="OrthoDB" id="3382693at2"/>
<sequence>MPHHDAHAHHGTGHDHDAHSQDLPELLDLDAQVLGAYLPAVTAWTAEHATDVRTVLDLGAGTGVGSVALAQRFPEAQVVALERSPVMIDHLTATSRDHGLTSRLRVVPADLDEDWPDLGPADLIWAASSLHEVADPARVLRAVHDALRPGGVAMILEMGALPSLLPDDVGSGRPGLEARCHAALATAGWNAYPDWAPALQAAGLDVVEQRRFPVEVGPGNPQAEVYARAWLGHQRTFLADALAAEDVATLDRLLADQGPDALLSSTRLTIRGSRIAWLARRP</sequence>
<dbReference type="PANTHER" id="PTHR43591">
    <property type="entry name" value="METHYLTRANSFERASE"/>
    <property type="match status" value="1"/>
</dbReference>
<dbReference type="Proteomes" id="UP000293764">
    <property type="component" value="Unassembled WGS sequence"/>
</dbReference>
<organism evidence="3 4">
    <name type="scientific">Pengzhenrongella frigida</name>
    <dbReference type="NCBI Taxonomy" id="1259133"/>
    <lineage>
        <taxon>Bacteria</taxon>
        <taxon>Bacillati</taxon>
        <taxon>Actinomycetota</taxon>
        <taxon>Actinomycetes</taxon>
        <taxon>Micrococcales</taxon>
        <taxon>Pengzhenrongella</taxon>
    </lineage>
</organism>
<reference evidence="3 4" key="1">
    <citation type="submission" date="2019-01" db="EMBL/GenBank/DDBJ databases">
        <title>Novel species of Cellulomonas.</title>
        <authorList>
            <person name="Liu Q."/>
            <person name="Xin Y.-H."/>
        </authorList>
    </citation>
    <scope>NUCLEOTIDE SEQUENCE [LARGE SCALE GENOMIC DNA]</scope>
    <source>
        <strain evidence="3 4">HLT2-17</strain>
    </source>
</reference>
<dbReference type="AlphaFoldDB" id="A0A4Q5N1P1"/>
<comment type="caution">
    <text evidence="3">The sequence shown here is derived from an EMBL/GenBank/DDBJ whole genome shotgun (WGS) entry which is preliminary data.</text>
</comment>
<dbReference type="Pfam" id="PF13649">
    <property type="entry name" value="Methyltransf_25"/>
    <property type="match status" value="1"/>
</dbReference>
<gene>
    <name evidence="3" type="ORF">EUA98_09895</name>
</gene>
<accession>A0A4Q5N1P1</accession>
<dbReference type="SUPFAM" id="SSF53335">
    <property type="entry name" value="S-adenosyl-L-methionine-dependent methyltransferases"/>
    <property type="match status" value="1"/>
</dbReference>
<dbReference type="EMBL" id="SDWW01000020">
    <property type="protein sequence ID" value="RYV51193.1"/>
    <property type="molecule type" value="Genomic_DNA"/>
</dbReference>
<dbReference type="RefSeq" id="WP_130102515.1">
    <property type="nucleotide sequence ID" value="NZ_SDWW01000020.1"/>
</dbReference>
<dbReference type="GO" id="GO:0032259">
    <property type="term" value="P:methylation"/>
    <property type="evidence" value="ECO:0007669"/>
    <property type="project" value="UniProtKB-KW"/>
</dbReference>
<dbReference type="GO" id="GO:0008168">
    <property type="term" value="F:methyltransferase activity"/>
    <property type="evidence" value="ECO:0007669"/>
    <property type="project" value="UniProtKB-KW"/>
</dbReference>
<evidence type="ECO:0000313" key="4">
    <source>
        <dbReference type="Proteomes" id="UP000293764"/>
    </source>
</evidence>
<keyword evidence="3" id="KW-0808">Transferase</keyword>